<protein>
    <recommendedName>
        <fullName evidence="1">4Fe4S-binding SPASM domain-containing protein</fullName>
    </recommendedName>
</protein>
<dbReference type="InterPro" id="IPR050377">
    <property type="entry name" value="Radical_SAM_PqqE_MftC-like"/>
</dbReference>
<organism evidence="2">
    <name type="scientific">marine sediment metagenome</name>
    <dbReference type="NCBI Taxonomy" id="412755"/>
    <lineage>
        <taxon>unclassified sequences</taxon>
        <taxon>metagenomes</taxon>
        <taxon>ecological metagenomes</taxon>
    </lineage>
</organism>
<dbReference type="EMBL" id="BARW01006629">
    <property type="protein sequence ID" value="GAI78596.1"/>
    <property type="molecule type" value="Genomic_DNA"/>
</dbReference>
<comment type="caution">
    <text evidence="2">The sequence shown here is derived from an EMBL/GenBank/DDBJ whole genome shotgun (WGS) entry which is preliminary data.</text>
</comment>
<dbReference type="Pfam" id="PF13186">
    <property type="entry name" value="SPASM"/>
    <property type="match status" value="1"/>
</dbReference>
<reference evidence="2" key="1">
    <citation type="journal article" date="2014" name="Front. Microbiol.">
        <title>High frequency of phylogenetically diverse reductive dehalogenase-homologous genes in deep subseafloor sedimentary metagenomes.</title>
        <authorList>
            <person name="Kawai M."/>
            <person name="Futagami T."/>
            <person name="Toyoda A."/>
            <person name="Takaki Y."/>
            <person name="Nishi S."/>
            <person name="Hori S."/>
            <person name="Arai W."/>
            <person name="Tsubouchi T."/>
            <person name="Morono Y."/>
            <person name="Uchiyama I."/>
            <person name="Ito T."/>
            <person name="Fujiyama A."/>
            <person name="Inagaki F."/>
            <person name="Takami H."/>
        </authorList>
    </citation>
    <scope>NUCLEOTIDE SEQUENCE</scope>
    <source>
        <strain evidence="2">Expedition CK06-06</strain>
    </source>
</reference>
<dbReference type="PANTHER" id="PTHR11228:SF7">
    <property type="entry name" value="PQQA PEPTIDE CYCLASE"/>
    <property type="match status" value="1"/>
</dbReference>
<feature type="non-terminal residue" evidence="2">
    <location>
        <position position="1"/>
    </location>
</feature>
<name>X1SHI5_9ZZZZ</name>
<accession>X1SHI5</accession>
<dbReference type="AlphaFoldDB" id="X1SHI5"/>
<dbReference type="PANTHER" id="PTHR11228">
    <property type="entry name" value="RADICAL SAM DOMAIN PROTEIN"/>
    <property type="match status" value="1"/>
</dbReference>
<evidence type="ECO:0000313" key="2">
    <source>
        <dbReference type="EMBL" id="GAI78596.1"/>
    </source>
</evidence>
<dbReference type="InterPro" id="IPR058240">
    <property type="entry name" value="rSAM_sf"/>
</dbReference>
<dbReference type="SUPFAM" id="SSF102114">
    <property type="entry name" value="Radical SAM enzymes"/>
    <property type="match status" value="1"/>
</dbReference>
<dbReference type="InterPro" id="IPR023885">
    <property type="entry name" value="4Fe4S-binding_SPASM_dom"/>
</dbReference>
<dbReference type="InterPro" id="IPR013785">
    <property type="entry name" value="Aldolase_TIM"/>
</dbReference>
<feature type="domain" description="4Fe4S-binding SPASM" evidence="1">
    <location>
        <begin position="121"/>
        <end position="160"/>
    </location>
</feature>
<dbReference type="GO" id="GO:0006783">
    <property type="term" value="P:heme biosynthetic process"/>
    <property type="evidence" value="ECO:0007669"/>
    <property type="project" value="TreeGrafter"/>
</dbReference>
<gene>
    <name evidence="2" type="ORF">S12H4_13930</name>
</gene>
<sequence>HDRLRGLNGAFRAVEEGVRNALDAGLLVGISTYATRQNALSHNIIPIADLCAQWGVHEISIFDAIKTGGLSNQENITLNRVSRKVLLKDSLLVNKKYQKIPRVITQSWTNSGSGFSRFIGCLAANRQFHITAQGDFTPCDFTPLSFGNVRTESVKSLWEKLIRHPAYCQHQLSCRMQDPFFRKQYIDTIPEKADLPYAISDL</sequence>
<evidence type="ECO:0000259" key="1">
    <source>
        <dbReference type="Pfam" id="PF13186"/>
    </source>
</evidence>
<proteinExistence type="predicted"/>
<dbReference type="Gene3D" id="3.20.20.70">
    <property type="entry name" value="Aldolase class I"/>
    <property type="match status" value="1"/>
</dbReference>